<dbReference type="InterPro" id="IPR006140">
    <property type="entry name" value="D-isomer_DH_NAD-bd"/>
</dbReference>
<gene>
    <name evidence="4" type="ORF">JOE66_000335</name>
</gene>
<comment type="caution">
    <text evidence="4">The sequence shown here is derived from an EMBL/GenBank/DDBJ whole genome shotgun (WGS) entry which is preliminary data.</text>
</comment>
<dbReference type="InterPro" id="IPR036291">
    <property type="entry name" value="NAD(P)-bd_dom_sf"/>
</dbReference>
<organism evidence="4 5">
    <name type="scientific">Subtercola frigoramans</name>
    <dbReference type="NCBI Taxonomy" id="120298"/>
    <lineage>
        <taxon>Bacteria</taxon>
        <taxon>Bacillati</taxon>
        <taxon>Actinomycetota</taxon>
        <taxon>Actinomycetes</taxon>
        <taxon>Micrococcales</taxon>
        <taxon>Microbacteriaceae</taxon>
        <taxon>Subtercola</taxon>
    </lineage>
</organism>
<protein>
    <submittedName>
        <fullName evidence="4">Phosphoglycerate dehydrogenase-like enzyme</fullName>
    </submittedName>
</protein>
<dbReference type="SUPFAM" id="SSF51735">
    <property type="entry name" value="NAD(P)-binding Rossmann-fold domains"/>
    <property type="match status" value="1"/>
</dbReference>
<keyword evidence="1" id="KW-0560">Oxidoreductase</keyword>
<dbReference type="Gene3D" id="3.40.50.720">
    <property type="entry name" value="NAD(P)-binding Rossmann-like Domain"/>
    <property type="match status" value="2"/>
</dbReference>
<name>A0ABS2L2I4_9MICO</name>
<accession>A0ABS2L2I4</accession>
<keyword evidence="5" id="KW-1185">Reference proteome</keyword>
<dbReference type="EMBL" id="JAFBBU010000001">
    <property type="protein sequence ID" value="MBM7470701.1"/>
    <property type="molecule type" value="Genomic_DNA"/>
</dbReference>
<reference evidence="4 5" key="1">
    <citation type="submission" date="2021-01" db="EMBL/GenBank/DDBJ databases">
        <title>Sequencing the genomes of 1000 actinobacteria strains.</title>
        <authorList>
            <person name="Klenk H.-P."/>
        </authorList>
    </citation>
    <scope>NUCLEOTIDE SEQUENCE [LARGE SCALE GENOMIC DNA]</scope>
    <source>
        <strain evidence="4 5">DSM 13057</strain>
    </source>
</reference>
<evidence type="ECO:0000256" key="1">
    <source>
        <dbReference type="ARBA" id="ARBA00023002"/>
    </source>
</evidence>
<dbReference type="PROSITE" id="PS00671">
    <property type="entry name" value="D_2_HYDROXYACID_DH_3"/>
    <property type="match status" value="1"/>
</dbReference>
<evidence type="ECO:0000313" key="4">
    <source>
        <dbReference type="EMBL" id="MBM7470701.1"/>
    </source>
</evidence>
<evidence type="ECO:0000256" key="2">
    <source>
        <dbReference type="ARBA" id="ARBA00023027"/>
    </source>
</evidence>
<evidence type="ECO:0000259" key="3">
    <source>
        <dbReference type="Pfam" id="PF02826"/>
    </source>
</evidence>
<evidence type="ECO:0000313" key="5">
    <source>
        <dbReference type="Proteomes" id="UP000776164"/>
    </source>
</evidence>
<dbReference type="Proteomes" id="UP000776164">
    <property type="component" value="Unassembled WGS sequence"/>
</dbReference>
<feature type="domain" description="D-isomer specific 2-hydroxyacid dehydrogenase NAD-binding" evidence="3">
    <location>
        <begin position="112"/>
        <end position="278"/>
    </location>
</feature>
<dbReference type="PANTHER" id="PTHR43333">
    <property type="entry name" value="2-HACID_DH_C DOMAIN-CONTAINING PROTEIN"/>
    <property type="match status" value="1"/>
</dbReference>
<proteinExistence type="predicted"/>
<keyword evidence="2" id="KW-0520">NAD</keyword>
<dbReference type="RefSeq" id="WP_205106416.1">
    <property type="nucleotide sequence ID" value="NZ_BAAAHT010000018.1"/>
</dbReference>
<dbReference type="Pfam" id="PF02826">
    <property type="entry name" value="2-Hacid_dh_C"/>
    <property type="match status" value="1"/>
</dbReference>
<sequence length="313" mass="33247">MTDPLIWVPFPVDGIGLPPGILERADVQRVDLDAPVGVTPLAPEGIERVRFFAAPYGFNFALFDLVQQMTSLEVLQVQFAGVERLRGLVPGSVTLCSGRGIHDTSVSELALSLTLAALRDLPTYVREQDREVSDRKWHASLAGSRVVVVGSGSIGFAIKKRIEVFEAETVMVGRAARPGVHAASELPTLLPRADVVILALPLTPDSATLFDEKTIGLMKPGALLVNVARGEIVDTDALVAACSAGRIIAALDVTSPEPLPAGHALWKTPGILLTPHIGGTSHASTPRAQKLVADQITRFVQGEPLLNVVAGEY</sequence>
<dbReference type="InterPro" id="IPR029753">
    <property type="entry name" value="D-isomer_DH_CS"/>
</dbReference>
<dbReference type="PANTHER" id="PTHR43333:SF1">
    <property type="entry name" value="D-ISOMER SPECIFIC 2-HYDROXYACID DEHYDROGENASE NAD-BINDING DOMAIN-CONTAINING PROTEIN"/>
    <property type="match status" value="1"/>
</dbReference>